<dbReference type="SMART" id="SM00367">
    <property type="entry name" value="LRR_CC"/>
    <property type="match status" value="4"/>
</dbReference>
<evidence type="ECO:0000313" key="2">
    <source>
        <dbReference type="Proteomes" id="UP000014500"/>
    </source>
</evidence>
<dbReference type="AlphaFoldDB" id="T1IP17"/>
<proteinExistence type="predicted"/>
<dbReference type="PhylomeDB" id="T1IP17"/>
<name>T1IP17_STRMM</name>
<dbReference type="InterPro" id="IPR001611">
    <property type="entry name" value="Leu-rich_rpt"/>
</dbReference>
<dbReference type="GO" id="GO:0031146">
    <property type="term" value="P:SCF-dependent proteasomal ubiquitin-dependent protein catabolic process"/>
    <property type="evidence" value="ECO:0007669"/>
    <property type="project" value="TreeGrafter"/>
</dbReference>
<protein>
    <recommendedName>
        <fullName evidence="3">F-box domain-containing protein</fullName>
    </recommendedName>
</protein>
<keyword evidence="2" id="KW-1185">Reference proteome</keyword>
<dbReference type="eggNOG" id="ENOG502S2U8">
    <property type="taxonomic scope" value="Eukaryota"/>
</dbReference>
<evidence type="ECO:0008006" key="3">
    <source>
        <dbReference type="Google" id="ProtNLM"/>
    </source>
</evidence>
<dbReference type="HOGENOM" id="CLU_033667_1_0_1"/>
<organism evidence="1 2">
    <name type="scientific">Strigamia maritima</name>
    <name type="common">European centipede</name>
    <name type="synonym">Geophilus maritimus</name>
    <dbReference type="NCBI Taxonomy" id="126957"/>
    <lineage>
        <taxon>Eukaryota</taxon>
        <taxon>Metazoa</taxon>
        <taxon>Ecdysozoa</taxon>
        <taxon>Arthropoda</taxon>
        <taxon>Myriapoda</taxon>
        <taxon>Chilopoda</taxon>
        <taxon>Pleurostigmophora</taxon>
        <taxon>Geophilomorpha</taxon>
        <taxon>Linotaeniidae</taxon>
        <taxon>Strigamia</taxon>
    </lineage>
</organism>
<dbReference type="Gene3D" id="3.80.10.10">
    <property type="entry name" value="Ribonuclease Inhibitor"/>
    <property type="match status" value="2"/>
</dbReference>
<evidence type="ECO:0000313" key="1">
    <source>
        <dbReference type="EnsemblMetazoa" id="SMAR002758-PA"/>
    </source>
</evidence>
<accession>T1IP17</accession>
<dbReference type="Proteomes" id="UP000014500">
    <property type="component" value="Unassembled WGS sequence"/>
</dbReference>
<dbReference type="GO" id="GO:0019005">
    <property type="term" value="C:SCF ubiquitin ligase complex"/>
    <property type="evidence" value="ECO:0007669"/>
    <property type="project" value="TreeGrafter"/>
</dbReference>
<dbReference type="PANTHER" id="PTHR13318">
    <property type="entry name" value="PARTNER OF PAIRED, ISOFORM B-RELATED"/>
    <property type="match status" value="1"/>
</dbReference>
<dbReference type="EMBL" id="JH431236">
    <property type="status" value="NOT_ANNOTATED_CDS"/>
    <property type="molecule type" value="Genomic_DNA"/>
</dbReference>
<reference evidence="1" key="2">
    <citation type="submission" date="2015-02" db="UniProtKB">
        <authorList>
            <consortium name="EnsemblMetazoa"/>
        </authorList>
    </citation>
    <scope>IDENTIFICATION</scope>
</reference>
<dbReference type="STRING" id="126957.T1IP17"/>
<dbReference type="OMA" id="DYADNYM"/>
<dbReference type="SUPFAM" id="SSF52047">
    <property type="entry name" value="RNI-like"/>
    <property type="match status" value="1"/>
</dbReference>
<reference evidence="2" key="1">
    <citation type="submission" date="2011-05" db="EMBL/GenBank/DDBJ databases">
        <authorList>
            <person name="Richards S.R."/>
            <person name="Qu J."/>
            <person name="Jiang H."/>
            <person name="Jhangiani S.N."/>
            <person name="Agravi P."/>
            <person name="Goodspeed R."/>
            <person name="Gross S."/>
            <person name="Mandapat C."/>
            <person name="Jackson L."/>
            <person name="Mathew T."/>
            <person name="Pu L."/>
            <person name="Thornton R."/>
            <person name="Saada N."/>
            <person name="Wilczek-Boney K.B."/>
            <person name="Lee S."/>
            <person name="Kovar C."/>
            <person name="Wu Y."/>
            <person name="Scherer S.E."/>
            <person name="Worley K.C."/>
            <person name="Muzny D.M."/>
            <person name="Gibbs R."/>
        </authorList>
    </citation>
    <scope>NUCLEOTIDE SEQUENCE</scope>
    <source>
        <strain evidence="2">Brora</strain>
    </source>
</reference>
<dbReference type="InterPro" id="IPR006553">
    <property type="entry name" value="Leu-rich_rpt_Cys-con_subtyp"/>
</dbReference>
<dbReference type="EnsemblMetazoa" id="SMAR002758-RA">
    <property type="protein sequence ID" value="SMAR002758-PA"/>
    <property type="gene ID" value="SMAR002758"/>
</dbReference>
<dbReference type="InterPro" id="IPR032675">
    <property type="entry name" value="LRR_dom_sf"/>
</dbReference>
<dbReference type="Pfam" id="PF13516">
    <property type="entry name" value="LRR_6"/>
    <property type="match status" value="2"/>
</dbReference>
<sequence length="498" mass="55884">MPRSKSSPSLRRLCLVSVAKNIDYWCDDFVQNFNDQKLLYVIGPFDCLPQSLIHDLSTIMKEMKIIRRSHLMLLIHPETDKLDLSRSSYNEIPVPFALNLVGRICKNLKHLNLSFCDKISPHVLIETAASLPHIVSLNLRSSGCTDAVLAALGGHCPQLRSLDVSWCPVTDDGISSLCINMDDIENAENSRCLKINSLLVIGTNITDRGAMIAIKHLPYLRVFEYPNNCRSLELLYGDADSDWSAVHPLETLYYDCEPHSFVAQQTIEMAVITCPNVNKVCLTNSNMSDQILLLLSNFSHLSDLSLGNGPLSSLSFNGVSTLLRLKGNHLTTLVLVEIPQVDVNVIGQCCPCLQHIELLFIAGYESPESDVCTVRTPFEQLRIIRIVCTEEYDIPGKQLLTLLAHCPNLHDVFLQRCQTLTDSLLNDALNSNTLPNLTLVELEYCNTLTVASVMSLFSLDNPLNSLKMWWCRGITRADYSFLKDLVMQENLDTTVEWR</sequence>